<dbReference type="InterPro" id="IPR050602">
    <property type="entry name" value="Malonyl-ACP_OMT"/>
</dbReference>
<keyword evidence="1 5" id="KW-0489">Methyltransferase</keyword>
<dbReference type="InterPro" id="IPR029063">
    <property type="entry name" value="SAM-dependent_MTases_sf"/>
</dbReference>
<dbReference type="GO" id="GO:0010340">
    <property type="term" value="F:carboxyl-O-methyltransferase activity"/>
    <property type="evidence" value="ECO:0007669"/>
    <property type="project" value="UniProtKB-UniRule"/>
</dbReference>
<dbReference type="AlphaFoldDB" id="A0AAW8J6U8"/>
<gene>
    <name evidence="5 6" type="primary">bioC</name>
    <name evidence="6" type="ORF">RFH47_06880</name>
</gene>
<comment type="catalytic activity">
    <reaction evidence="5">
        <text>malonyl-[ACP] + S-adenosyl-L-methionine = malonyl-[ACP] methyl ester + S-adenosyl-L-homocysteine</text>
        <dbReference type="Rhea" id="RHEA:17105"/>
        <dbReference type="Rhea" id="RHEA-COMP:9623"/>
        <dbReference type="Rhea" id="RHEA-COMP:9954"/>
        <dbReference type="ChEBI" id="CHEBI:57856"/>
        <dbReference type="ChEBI" id="CHEBI:59789"/>
        <dbReference type="ChEBI" id="CHEBI:78449"/>
        <dbReference type="ChEBI" id="CHEBI:78845"/>
        <dbReference type="EC" id="2.1.1.197"/>
    </reaction>
</comment>
<reference evidence="6" key="1">
    <citation type="submission" date="2023-08" db="EMBL/GenBank/DDBJ databases">
        <title>Emergence of clinically-relevant ST2 carbapenem-resistant Acinetobacter baumannii strains in hospital sewages in Zhejiang, East of China.</title>
        <authorList>
            <person name="Kaichao C."/>
            <person name="Zhang R."/>
        </authorList>
    </citation>
    <scope>NUCLEOTIDE SEQUENCE</scope>
    <source>
        <strain evidence="6">M-RB-37</strain>
    </source>
</reference>
<protein>
    <recommendedName>
        <fullName evidence="5">Malonyl-[acyl-carrier protein] O-methyltransferase</fullName>
        <shortName evidence="5">Malonyl-ACP O-methyltransferase</shortName>
        <ecNumber evidence="5">2.1.1.197</ecNumber>
    </recommendedName>
    <alternativeName>
        <fullName evidence="5">Biotin synthesis protein BioC</fullName>
    </alternativeName>
</protein>
<evidence type="ECO:0000256" key="1">
    <source>
        <dbReference type="ARBA" id="ARBA00022603"/>
    </source>
</evidence>
<dbReference type="PANTHER" id="PTHR13090">
    <property type="entry name" value="ARGININE-HYDROXYLASE NDUFAF5, MITOCHONDRIAL"/>
    <property type="match status" value="1"/>
</dbReference>
<name>A0AAW8J6U8_9GAMM</name>
<keyword evidence="3 5" id="KW-0949">S-adenosyl-L-methionine</keyword>
<evidence type="ECO:0000256" key="2">
    <source>
        <dbReference type="ARBA" id="ARBA00022679"/>
    </source>
</evidence>
<comment type="similarity">
    <text evidence="5">Belongs to the methyltransferase superfamily.</text>
</comment>
<comment type="function">
    <text evidence="5">Converts the free carboxyl group of a malonyl-thioester to its methyl ester by transfer of a methyl group from S-adenosyl-L-methionine (SAM). It allows to synthesize pimeloyl-ACP via the fatty acid synthetic pathway.</text>
</comment>
<evidence type="ECO:0000313" key="6">
    <source>
        <dbReference type="EMBL" id="MDQ8935449.1"/>
    </source>
</evidence>
<dbReference type="NCBIfam" id="TIGR02072">
    <property type="entry name" value="BioC"/>
    <property type="match status" value="1"/>
</dbReference>
<proteinExistence type="inferred from homology"/>
<keyword evidence="2 5" id="KW-0808">Transferase</keyword>
<dbReference type="EC" id="2.1.1.197" evidence="5"/>
<comment type="caution">
    <text evidence="6">The sequence shown here is derived from an EMBL/GenBank/DDBJ whole genome shotgun (WGS) entry which is preliminary data.</text>
</comment>
<dbReference type="GO" id="GO:0032259">
    <property type="term" value="P:methylation"/>
    <property type="evidence" value="ECO:0007669"/>
    <property type="project" value="UniProtKB-KW"/>
</dbReference>
<dbReference type="GO" id="GO:0009102">
    <property type="term" value="P:biotin biosynthetic process"/>
    <property type="evidence" value="ECO:0007669"/>
    <property type="project" value="UniProtKB-UniRule"/>
</dbReference>
<evidence type="ECO:0000256" key="3">
    <source>
        <dbReference type="ARBA" id="ARBA00022691"/>
    </source>
</evidence>
<dbReference type="Pfam" id="PF13489">
    <property type="entry name" value="Methyltransf_23"/>
    <property type="match status" value="1"/>
</dbReference>
<keyword evidence="4 5" id="KW-0093">Biotin biosynthesis</keyword>
<comment type="pathway">
    <text evidence="5">Cofactor biosynthesis; biotin biosynthesis.</text>
</comment>
<evidence type="ECO:0000256" key="4">
    <source>
        <dbReference type="ARBA" id="ARBA00022756"/>
    </source>
</evidence>
<sequence length="263" mass="30382">MRHLVKIDSLSIAQRFAKAGESYHQHAVVQKQIAFNLVQLMQQNLPQPISGHYLEIGCGSGHLSHLLLSATQQFQIDKYYCNDLYEEVQQHFTVDPRIKWLIGDIEQLVLPQALQLLISSSALQWMQDIDALFSKIHTALAPQAFFCFSSFSQDNLKQIKALTGQGLDYLSLSQWQAKLEQHGFEVMVLQEQIEHIYFPHPLEILKHLKATGVTATSQHYRWTKQSLQQFYLNYEDFAVANVQGQLQYPLTYHPFYCIARRTT</sequence>
<dbReference type="HAMAP" id="MF_00835">
    <property type="entry name" value="BioC"/>
    <property type="match status" value="1"/>
</dbReference>
<evidence type="ECO:0000313" key="7">
    <source>
        <dbReference type="Proteomes" id="UP001243844"/>
    </source>
</evidence>
<dbReference type="GO" id="GO:0102130">
    <property type="term" value="F:malonyl-CoA methyltransferase activity"/>
    <property type="evidence" value="ECO:0007669"/>
    <property type="project" value="UniProtKB-EC"/>
</dbReference>
<dbReference type="SUPFAM" id="SSF53335">
    <property type="entry name" value="S-adenosyl-L-methionine-dependent methyltransferases"/>
    <property type="match status" value="1"/>
</dbReference>
<evidence type="ECO:0000256" key="5">
    <source>
        <dbReference type="HAMAP-Rule" id="MF_00835"/>
    </source>
</evidence>
<dbReference type="Proteomes" id="UP001243844">
    <property type="component" value="Unassembled WGS sequence"/>
</dbReference>
<dbReference type="EMBL" id="JAVIDL010000010">
    <property type="protein sequence ID" value="MDQ8935449.1"/>
    <property type="molecule type" value="Genomic_DNA"/>
</dbReference>
<dbReference type="Gene3D" id="3.40.50.150">
    <property type="entry name" value="Vaccinia Virus protein VP39"/>
    <property type="match status" value="1"/>
</dbReference>
<dbReference type="PANTHER" id="PTHR13090:SF1">
    <property type="entry name" value="ARGININE-HYDROXYLASE NDUFAF5, MITOCHONDRIAL"/>
    <property type="match status" value="1"/>
</dbReference>
<dbReference type="CDD" id="cd02440">
    <property type="entry name" value="AdoMet_MTases"/>
    <property type="match status" value="1"/>
</dbReference>
<dbReference type="InterPro" id="IPR011814">
    <property type="entry name" value="BioC"/>
</dbReference>
<accession>A0AAW8J6U8</accession>
<organism evidence="6 7">
    <name type="scientific">Acinetobacter rudis</name>
    <dbReference type="NCBI Taxonomy" id="632955"/>
    <lineage>
        <taxon>Bacteria</taxon>
        <taxon>Pseudomonadati</taxon>
        <taxon>Pseudomonadota</taxon>
        <taxon>Gammaproteobacteria</taxon>
        <taxon>Moraxellales</taxon>
        <taxon>Moraxellaceae</taxon>
        <taxon>Acinetobacter</taxon>
    </lineage>
</organism>